<proteinExistence type="inferred from homology"/>
<dbReference type="PRINTS" id="PR00081">
    <property type="entry name" value="GDHRDH"/>
</dbReference>
<dbReference type="RefSeq" id="WP_057028457.1">
    <property type="nucleotide sequence ID" value="NZ_LJYF01000029.1"/>
</dbReference>
<keyword evidence="2" id="KW-0521">NADP</keyword>
<dbReference type="SUPFAM" id="SSF51735">
    <property type="entry name" value="NAD(P)-binding Rossmann-fold domains"/>
    <property type="match status" value="1"/>
</dbReference>
<evidence type="ECO:0000256" key="2">
    <source>
        <dbReference type="ARBA" id="ARBA00022857"/>
    </source>
</evidence>
<comment type="caution">
    <text evidence="4">The sequence shown here is derived from an EMBL/GenBank/DDBJ whole genome shotgun (WGS) entry which is preliminary data.</text>
</comment>
<dbReference type="PANTHER" id="PTHR43618">
    <property type="entry name" value="7-ALPHA-HYDROXYSTEROID DEHYDROGENASE"/>
    <property type="match status" value="1"/>
</dbReference>
<keyword evidence="3" id="KW-0560">Oxidoreductase</keyword>
<dbReference type="GO" id="GO:0008709">
    <property type="term" value="F:cholate 7-alpha-dehydrogenase (NAD+) activity"/>
    <property type="evidence" value="ECO:0007669"/>
    <property type="project" value="TreeGrafter"/>
</dbReference>
<evidence type="ECO:0000256" key="3">
    <source>
        <dbReference type="ARBA" id="ARBA00023002"/>
    </source>
</evidence>
<dbReference type="AlphaFoldDB" id="A0A0R3CAC0"/>
<evidence type="ECO:0000256" key="1">
    <source>
        <dbReference type="ARBA" id="ARBA00006484"/>
    </source>
</evidence>
<dbReference type="EMBL" id="LJYF01000029">
    <property type="protein sequence ID" value="KRP94566.1"/>
    <property type="molecule type" value="Genomic_DNA"/>
</dbReference>
<comment type="similarity">
    <text evidence="1">Belongs to the short-chain dehydrogenases/reductases (SDR) family.</text>
</comment>
<sequence length="270" mass="28220">MFNDLFSLKGRIALVTGGSRGIGKMIAAGFLSAGAAKVYITARKAGPCEATAKELSAQYDGECIALPIDISTVAGAELLASEFGKRESRLDILVNNAGAAWGAEFDEFPENGWDKVMNLNVKAPFFLTKALAPTLRASASAERPAKVINIASIDGIFVNPGETYSYAASKAGLIHLTRRMAVKLIPDHIVVTAIAPGPFKSDMNRAARDHADEVATRVPVGRIGTDEDMAGAAIYLASRAGDYVVGATIAVDGGIVYANAGIKGSGWDSD</sequence>
<dbReference type="InterPro" id="IPR052178">
    <property type="entry name" value="Sec_Metab_Biosynth_SDR"/>
</dbReference>
<gene>
    <name evidence="4" type="ORF">AOQ72_25745</name>
</gene>
<dbReference type="OrthoDB" id="9796652at2"/>
<dbReference type="PRINTS" id="PR00080">
    <property type="entry name" value="SDRFAMILY"/>
</dbReference>
<dbReference type="InterPro" id="IPR002347">
    <property type="entry name" value="SDR_fam"/>
</dbReference>
<evidence type="ECO:0000313" key="5">
    <source>
        <dbReference type="Proteomes" id="UP000051380"/>
    </source>
</evidence>
<dbReference type="GO" id="GO:0005829">
    <property type="term" value="C:cytosol"/>
    <property type="evidence" value="ECO:0007669"/>
    <property type="project" value="TreeGrafter"/>
</dbReference>
<protein>
    <submittedName>
        <fullName evidence="4">3-oxoacyl-ACP reductase</fullName>
    </submittedName>
</protein>
<dbReference type="Gene3D" id="3.40.50.720">
    <property type="entry name" value="NAD(P)-binding Rossmann-like Domain"/>
    <property type="match status" value="1"/>
</dbReference>
<reference evidence="4 5" key="1">
    <citation type="submission" date="2015-09" db="EMBL/GenBank/DDBJ databases">
        <title>Draft Genome Sequence of the Strain BR 3267 (Bradyrhizobium yuanmingense) recommended as inoculant for cowpea in Brazil.</title>
        <authorList>
            <person name="Simoes-Araujo J.L."/>
            <person name="Zilli J.E."/>
        </authorList>
    </citation>
    <scope>NUCLEOTIDE SEQUENCE [LARGE SCALE GENOMIC DNA]</scope>
    <source>
        <strain evidence="4 5">BR3267</strain>
    </source>
</reference>
<dbReference type="Pfam" id="PF13561">
    <property type="entry name" value="adh_short_C2"/>
    <property type="match status" value="1"/>
</dbReference>
<name>A0A0R3CAC0_9BRAD</name>
<dbReference type="FunFam" id="3.40.50.720:FF:000084">
    <property type="entry name" value="Short-chain dehydrogenase reductase"/>
    <property type="match status" value="1"/>
</dbReference>
<dbReference type="STRING" id="108015.GA0061099_1002739"/>
<evidence type="ECO:0000313" key="4">
    <source>
        <dbReference type="EMBL" id="KRP94566.1"/>
    </source>
</evidence>
<accession>A0A0R3CAC0</accession>
<dbReference type="Proteomes" id="UP000051380">
    <property type="component" value="Unassembled WGS sequence"/>
</dbReference>
<organism evidence="4 5">
    <name type="scientific">Bradyrhizobium yuanmingense</name>
    <dbReference type="NCBI Taxonomy" id="108015"/>
    <lineage>
        <taxon>Bacteria</taxon>
        <taxon>Pseudomonadati</taxon>
        <taxon>Pseudomonadota</taxon>
        <taxon>Alphaproteobacteria</taxon>
        <taxon>Hyphomicrobiales</taxon>
        <taxon>Nitrobacteraceae</taxon>
        <taxon>Bradyrhizobium</taxon>
    </lineage>
</organism>
<dbReference type="PANTHER" id="PTHR43618:SF8">
    <property type="entry name" value="7ALPHA-HYDROXYSTEROID DEHYDROGENASE"/>
    <property type="match status" value="1"/>
</dbReference>
<dbReference type="InterPro" id="IPR036291">
    <property type="entry name" value="NAD(P)-bd_dom_sf"/>
</dbReference>